<feature type="domain" description="Gfo/Idh/MocA-like oxidoreductase bacterial type C-terminal" evidence="2">
    <location>
        <begin position="191"/>
        <end position="251"/>
    </location>
</feature>
<dbReference type="SUPFAM" id="SSF51735">
    <property type="entry name" value="NAD(P)-binding Rossmann-fold domains"/>
    <property type="match status" value="1"/>
</dbReference>
<dbReference type="EMBL" id="CP000473">
    <property type="protein sequence ID" value="ABJ84304.1"/>
    <property type="molecule type" value="Genomic_DNA"/>
</dbReference>
<dbReference type="Pfam" id="PF19051">
    <property type="entry name" value="GFO_IDH_MocA_C2"/>
    <property type="match status" value="2"/>
</dbReference>
<dbReference type="Pfam" id="PF01408">
    <property type="entry name" value="GFO_IDH_MocA"/>
    <property type="match status" value="1"/>
</dbReference>
<reference evidence="3" key="1">
    <citation type="submission" date="2006-10" db="EMBL/GenBank/DDBJ databases">
        <title>Complete sequence of Solibacter usitatus Ellin6076.</title>
        <authorList>
            <consortium name="US DOE Joint Genome Institute"/>
            <person name="Copeland A."/>
            <person name="Lucas S."/>
            <person name="Lapidus A."/>
            <person name="Barry K."/>
            <person name="Detter J.C."/>
            <person name="Glavina del Rio T."/>
            <person name="Hammon N."/>
            <person name="Israni S."/>
            <person name="Dalin E."/>
            <person name="Tice H."/>
            <person name="Pitluck S."/>
            <person name="Thompson L.S."/>
            <person name="Brettin T."/>
            <person name="Bruce D."/>
            <person name="Han C."/>
            <person name="Tapia R."/>
            <person name="Gilna P."/>
            <person name="Schmutz J."/>
            <person name="Larimer F."/>
            <person name="Land M."/>
            <person name="Hauser L."/>
            <person name="Kyrpides N."/>
            <person name="Mikhailova N."/>
            <person name="Janssen P.H."/>
            <person name="Kuske C.R."/>
            <person name="Richardson P."/>
        </authorList>
    </citation>
    <scope>NUCLEOTIDE SEQUENCE</scope>
    <source>
        <strain evidence="3">Ellin6076</strain>
    </source>
</reference>
<dbReference type="InterPro" id="IPR000683">
    <property type="entry name" value="Gfo/Idh/MocA-like_OxRdtase_N"/>
</dbReference>
<evidence type="ECO:0000259" key="1">
    <source>
        <dbReference type="Pfam" id="PF01408"/>
    </source>
</evidence>
<dbReference type="HOGENOM" id="CLU_023194_24_0_0"/>
<dbReference type="Gene3D" id="3.30.360.10">
    <property type="entry name" value="Dihydrodipicolinate Reductase, domain 2"/>
    <property type="match status" value="1"/>
</dbReference>
<dbReference type="InParanoid" id="Q021S1"/>
<evidence type="ECO:0000259" key="2">
    <source>
        <dbReference type="Pfam" id="PF19051"/>
    </source>
</evidence>
<dbReference type="AlphaFoldDB" id="Q021S1"/>
<evidence type="ECO:0000313" key="3">
    <source>
        <dbReference type="EMBL" id="ABJ84304.1"/>
    </source>
</evidence>
<dbReference type="Gene3D" id="3.40.50.720">
    <property type="entry name" value="NAD(P)-binding Rossmann-like Domain"/>
    <property type="match status" value="1"/>
</dbReference>
<name>Q021S1_SOLUE</name>
<feature type="domain" description="Gfo/Idh/MocA-like oxidoreductase bacterial type C-terminal" evidence="2">
    <location>
        <begin position="325"/>
        <end position="428"/>
    </location>
</feature>
<accession>Q021S1</accession>
<dbReference type="STRING" id="234267.Acid_3331"/>
<proteinExistence type="predicted"/>
<feature type="domain" description="Gfo/Idh/MocA-like oxidoreductase N-terminal" evidence="1">
    <location>
        <begin position="28"/>
        <end position="151"/>
    </location>
</feature>
<dbReference type="InterPro" id="IPR043906">
    <property type="entry name" value="Gfo/Idh/MocA_OxRdtase_bact_C"/>
</dbReference>
<dbReference type="PANTHER" id="PTHR43818">
    <property type="entry name" value="BCDNA.GH03377"/>
    <property type="match status" value="1"/>
</dbReference>
<gene>
    <name evidence="3" type="ordered locus">Acid_3331</name>
</gene>
<dbReference type="PANTHER" id="PTHR43818:SF5">
    <property type="entry name" value="OXIDOREDUCTASE FAMILY PROTEIN"/>
    <property type="match status" value="1"/>
</dbReference>
<dbReference type="InterPro" id="IPR036291">
    <property type="entry name" value="NAD(P)-bd_dom_sf"/>
</dbReference>
<protein>
    <submittedName>
        <fullName evidence="3">Oxidoreductase domain protein</fullName>
    </submittedName>
</protein>
<dbReference type="eggNOG" id="COG0673">
    <property type="taxonomic scope" value="Bacteria"/>
</dbReference>
<organism evidence="3">
    <name type="scientific">Solibacter usitatus (strain Ellin6076)</name>
    <dbReference type="NCBI Taxonomy" id="234267"/>
    <lineage>
        <taxon>Bacteria</taxon>
        <taxon>Pseudomonadati</taxon>
        <taxon>Acidobacteriota</taxon>
        <taxon>Terriglobia</taxon>
        <taxon>Bryobacterales</taxon>
        <taxon>Solibacteraceae</taxon>
        <taxon>Candidatus Solibacter</taxon>
    </lineage>
</organism>
<dbReference type="OrthoDB" id="9792935at2"/>
<sequence length="429" mass="46881" precursor="true">MSTSSRRSFLAASTAFSLGHVLGANDKVNVGIVGIGGRGNDHIKSYATLPDARIVALCDVNQAALEVGQASVKRLTGEQPAGYDDMRKLFADKNVDAVSITTPNHWHALATIWACQAGKDVYCEKPACYNVHEGERMIEVARKTGRMVQIGSQSRSLEYKMKAIQLLHEGVIGKVYLAKGLCFKRRPSIGHAENEPVPAGVNWDLFLGPAPMRPFNRLRFKYNWHWFWDTGNGDIGNQGVHEMDIARWGLGEVMFPKSVVSTGGKYVYTDDQETPNTQLATFDYGDKEIVFEVRGLNTGGEGSIARGGGNYVGNLFYGADGWMGIDGNGFKVYKGDKEELVMDEKKTAGADTPPHMANFLAACRSRNYKDLHADVAIGVMSADLCHLANASYRVGRKLSVDAAKGRFTGDGAAEANLLLTRKYRAPYVV</sequence>
<dbReference type="InterPro" id="IPR050463">
    <property type="entry name" value="Gfo/Idh/MocA_oxidrdct_glycsds"/>
</dbReference>
<dbReference type="SUPFAM" id="SSF55347">
    <property type="entry name" value="Glyceraldehyde-3-phosphate dehydrogenase-like, C-terminal domain"/>
    <property type="match status" value="1"/>
</dbReference>
<dbReference type="KEGG" id="sus:Acid_3331"/>
<dbReference type="GO" id="GO:0000166">
    <property type="term" value="F:nucleotide binding"/>
    <property type="evidence" value="ECO:0007669"/>
    <property type="project" value="InterPro"/>
</dbReference>